<dbReference type="Gene3D" id="3.40.50.1010">
    <property type="entry name" value="5'-nuclease"/>
    <property type="match status" value="1"/>
</dbReference>
<reference evidence="9" key="1">
    <citation type="submission" date="2020-02" db="EMBL/GenBank/DDBJ databases">
        <authorList>
            <person name="Meier V. D."/>
        </authorList>
    </citation>
    <scope>NUCLEOTIDE SEQUENCE</scope>
    <source>
        <strain evidence="9">AVDCRST_MAG68</strain>
    </source>
</reference>
<keyword evidence="3" id="KW-0540">Nuclease</keyword>
<protein>
    <recommendedName>
        <fullName evidence="8">PIN domain-containing protein</fullName>
    </recommendedName>
</protein>
<dbReference type="InterPro" id="IPR050556">
    <property type="entry name" value="Type_II_TA_system_RNase"/>
</dbReference>
<feature type="domain" description="PIN" evidence="8">
    <location>
        <begin position="1"/>
        <end position="124"/>
    </location>
</feature>
<evidence type="ECO:0000256" key="3">
    <source>
        <dbReference type="ARBA" id="ARBA00022722"/>
    </source>
</evidence>
<dbReference type="InterPro" id="IPR029060">
    <property type="entry name" value="PIN-like_dom_sf"/>
</dbReference>
<gene>
    <name evidence="9" type="ORF">AVDCRST_MAG68-106</name>
</gene>
<dbReference type="EMBL" id="CADCTW010000009">
    <property type="protein sequence ID" value="CAA9297315.1"/>
    <property type="molecule type" value="Genomic_DNA"/>
</dbReference>
<dbReference type="SUPFAM" id="SSF88723">
    <property type="entry name" value="PIN domain-like"/>
    <property type="match status" value="1"/>
</dbReference>
<dbReference type="AlphaFoldDB" id="A0A6J4K6D9"/>
<dbReference type="PANTHER" id="PTHR33653">
    <property type="entry name" value="RIBONUCLEASE VAPC2"/>
    <property type="match status" value="1"/>
</dbReference>
<evidence type="ECO:0000256" key="5">
    <source>
        <dbReference type="ARBA" id="ARBA00022801"/>
    </source>
</evidence>
<dbReference type="GO" id="GO:0046872">
    <property type="term" value="F:metal ion binding"/>
    <property type="evidence" value="ECO:0007669"/>
    <property type="project" value="UniProtKB-KW"/>
</dbReference>
<evidence type="ECO:0000256" key="7">
    <source>
        <dbReference type="ARBA" id="ARBA00038093"/>
    </source>
</evidence>
<proteinExistence type="inferred from homology"/>
<organism evidence="9">
    <name type="scientific">uncultured Gemmatimonadota bacterium</name>
    <dbReference type="NCBI Taxonomy" id="203437"/>
    <lineage>
        <taxon>Bacteria</taxon>
        <taxon>Pseudomonadati</taxon>
        <taxon>Gemmatimonadota</taxon>
        <taxon>environmental samples</taxon>
    </lineage>
</organism>
<keyword evidence="2" id="KW-1277">Toxin-antitoxin system</keyword>
<evidence type="ECO:0000256" key="4">
    <source>
        <dbReference type="ARBA" id="ARBA00022723"/>
    </source>
</evidence>
<dbReference type="GO" id="GO:0004518">
    <property type="term" value="F:nuclease activity"/>
    <property type="evidence" value="ECO:0007669"/>
    <property type="project" value="UniProtKB-KW"/>
</dbReference>
<keyword evidence="6" id="KW-0460">Magnesium</keyword>
<evidence type="ECO:0000313" key="9">
    <source>
        <dbReference type="EMBL" id="CAA9297315.1"/>
    </source>
</evidence>
<evidence type="ECO:0000256" key="6">
    <source>
        <dbReference type="ARBA" id="ARBA00022842"/>
    </source>
</evidence>
<comment type="cofactor">
    <cofactor evidence="1">
        <name>Mg(2+)</name>
        <dbReference type="ChEBI" id="CHEBI:18420"/>
    </cofactor>
</comment>
<dbReference type="InterPro" id="IPR002716">
    <property type="entry name" value="PIN_dom"/>
</dbReference>
<keyword evidence="5" id="KW-0378">Hydrolase</keyword>
<dbReference type="PANTHER" id="PTHR33653:SF1">
    <property type="entry name" value="RIBONUCLEASE VAPC2"/>
    <property type="match status" value="1"/>
</dbReference>
<evidence type="ECO:0000256" key="1">
    <source>
        <dbReference type="ARBA" id="ARBA00001946"/>
    </source>
</evidence>
<evidence type="ECO:0000256" key="2">
    <source>
        <dbReference type="ARBA" id="ARBA00022649"/>
    </source>
</evidence>
<dbReference type="GO" id="GO:0016787">
    <property type="term" value="F:hydrolase activity"/>
    <property type="evidence" value="ECO:0007669"/>
    <property type="project" value="UniProtKB-KW"/>
</dbReference>
<evidence type="ECO:0000259" key="8">
    <source>
        <dbReference type="Pfam" id="PF01850"/>
    </source>
</evidence>
<feature type="non-terminal residue" evidence="9">
    <location>
        <position position="1"/>
    </location>
</feature>
<comment type="similarity">
    <text evidence="7">Belongs to the PINc/VapC protein family.</text>
</comment>
<sequence length="139" mass="15773">VDTQLVIRAFRHDREAEKMNEFLSAFSRSDFLSSVVVQELLAGARDSEMRRLQRVFIRPFEQLERIATPTHASWVRTGHILRVLRRGGHTITPSFINDVLVATSAVQIGATVIQDNEKDFAAIQRAYPPVSFTAPWPAR</sequence>
<accession>A0A6J4K6D9</accession>
<name>A0A6J4K6D9_9BACT</name>
<keyword evidence="4" id="KW-0479">Metal-binding</keyword>
<dbReference type="Pfam" id="PF01850">
    <property type="entry name" value="PIN"/>
    <property type="match status" value="1"/>
</dbReference>